<feature type="transmembrane region" description="Helical" evidence="10">
    <location>
        <begin position="44"/>
        <end position="65"/>
    </location>
</feature>
<keyword evidence="5" id="KW-1003">Cell membrane</keyword>
<keyword evidence="4" id="KW-0796">Tight junction</keyword>
<proteinExistence type="inferred from homology"/>
<accession>A0AAY4CYF2</accession>
<dbReference type="PRINTS" id="PR01077">
    <property type="entry name" value="CLAUDIN"/>
</dbReference>
<reference evidence="11" key="3">
    <citation type="submission" date="2025-09" db="UniProtKB">
        <authorList>
            <consortium name="Ensembl"/>
        </authorList>
    </citation>
    <scope>IDENTIFICATION</scope>
</reference>
<keyword evidence="6 10" id="KW-0812">Transmembrane</keyword>
<reference evidence="11" key="2">
    <citation type="submission" date="2025-08" db="UniProtKB">
        <authorList>
            <consortium name="Ensembl"/>
        </authorList>
    </citation>
    <scope>IDENTIFICATION</scope>
</reference>
<evidence type="ECO:0000256" key="7">
    <source>
        <dbReference type="ARBA" id="ARBA00022949"/>
    </source>
</evidence>
<organism evidence="11 12">
    <name type="scientific">Denticeps clupeoides</name>
    <name type="common">denticle herring</name>
    <dbReference type="NCBI Taxonomy" id="299321"/>
    <lineage>
        <taxon>Eukaryota</taxon>
        <taxon>Metazoa</taxon>
        <taxon>Chordata</taxon>
        <taxon>Craniata</taxon>
        <taxon>Vertebrata</taxon>
        <taxon>Euteleostomi</taxon>
        <taxon>Actinopterygii</taxon>
        <taxon>Neopterygii</taxon>
        <taxon>Teleostei</taxon>
        <taxon>Clupei</taxon>
        <taxon>Clupeiformes</taxon>
        <taxon>Denticipitoidei</taxon>
        <taxon>Denticipitidae</taxon>
        <taxon>Denticeps</taxon>
    </lineage>
</organism>
<feature type="transmembrane region" description="Helical" evidence="10">
    <location>
        <begin position="12"/>
        <end position="32"/>
    </location>
</feature>
<gene>
    <name evidence="11" type="primary">LOC114790001</name>
</gene>
<evidence type="ECO:0000256" key="9">
    <source>
        <dbReference type="ARBA" id="ARBA00023136"/>
    </source>
</evidence>
<evidence type="ECO:0000256" key="4">
    <source>
        <dbReference type="ARBA" id="ARBA00022427"/>
    </source>
</evidence>
<dbReference type="InterPro" id="IPR004031">
    <property type="entry name" value="PMP22/EMP/MP20/Claudin"/>
</dbReference>
<keyword evidence="12" id="KW-1185">Reference proteome</keyword>
<dbReference type="InterPro" id="IPR006187">
    <property type="entry name" value="Claudin"/>
</dbReference>
<dbReference type="PANTHER" id="PTHR12002">
    <property type="entry name" value="CLAUDIN"/>
    <property type="match status" value="1"/>
</dbReference>
<feature type="transmembrane region" description="Helical" evidence="10">
    <location>
        <begin position="124"/>
        <end position="150"/>
    </location>
</feature>
<evidence type="ECO:0000313" key="12">
    <source>
        <dbReference type="Proteomes" id="UP000694580"/>
    </source>
</evidence>
<comment type="similarity">
    <text evidence="3">Belongs to the claudin family.</text>
</comment>
<dbReference type="Gene3D" id="1.20.140.150">
    <property type="match status" value="1"/>
</dbReference>
<sequence length="222" mass="24183">MVYLAHTAHPQYAAMWLGAVGWILTVVTTGLVEWRVWVVADVSVITSGMVWVGIWRVCFFSHILVSPELRVMFCQKMRLSDAFTPWEIAVAQVLMMVAAVLGLLASASVIYGLRNIFFGLDKKIHILVAFSLGGVLYLLTAVCSLIPLCLNFNSVVQNQTIAFPDIFHVPPAPVEQHVGGGIAVGISASIMMVTSGIVKLQCLLSITKTLAVLLFSSLFMCL</sequence>
<name>A0AAY4CYF2_9TELE</name>
<dbReference type="Pfam" id="PF13903">
    <property type="entry name" value="Claudin_2"/>
    <property type="match status" value="1"/>
</dbReference>
<dbReference type="Proteomes" id="UP000694580">
    <property type="component" value="Chromosome 5"/>
</dbReference>
<reference evidence="11 12" key="1">
    <citation type="submission" date="2020-06" db="EMBL/GenBank/DDBJ databases">
        <authorList>
            <consortium name="Wellcome Sanger Institute Data Sharing"/>
        </authorList>
    </citation>
    <scope>NUCLEOTIDE SEQUENCE [LARGE SCALE GENOMIC DNA]</scope>
</reference>
<evidence type="ECO:0000256" key="1">
    <source>
        <dbReference type="ARBA" id="ARBA00004435"/>
    </source>
</evidence>
<comment type="subcellular location">
    <subcellularLocation>
        <location evidence="1">Cell junction</location>
        <location evidence="1">Tight junction</location>
    </subcellularLocation>
    <subcellularLocation>
        <location evidence="2">Cell membrane</location>
        <topology evidence="2">Multi-pass membrane protein</topology>
    </subcellularLocation>
</comment>
<protein>
    <submittedName>
        <fullName evidence="11">Uncharacterized protein</fullName>
    </submittedName>
</protein>
<dbReference type="GeneTree" id="ENSGT00390000005717"/>
<feature type="transmembrane region" description="Helical" evidence="10">
    <location>
        <begin position="86"/>
        <end position="112"/>
    </location>
</feature>
<dbReference type="AlphaFoldDB" id="A0AAY4CYF2"/>
<evidence type="ECO:0000256" key="3">
    <source>
        <dbReference type="ARBA" id="ARBA00008295"/>
    </source>
</evidence>
<keyword evidence="8 10" id="KW-1133">Transmembrane helix</keyword>
<keyword evidence="9 10" id="KW-0472">Membrane</keyword>
<evidence type="ECO:0000256" key="2">
    <source>
        <dbReference type="ARBA" id="ARBA00004651"/>
    </source>
</evidence>
<dbReference type="Ensembl" id="ENSDCDT00010047389.1">
    <property type="protein sequence ID" value="ENSDCDP00010037799.1"/>
    <property type="gene ID" value="ENSDCDG00010024571.1"/>
</dbReference>
<evidence type="ECO:0000313" key="11">
    <source>
        <dbReference type="Ensembl" id="ENSDCDP00010037799.1"/>
    </source>
</evidence>
<dbReference type="GO" id="GO:0005198">
    <property type="term" value="F:structural molecule activity"/>
    <property type="evidence" value="ECO:0007669"/>
    <property type="project" value="InterPro"/>
</dbReference>
<evidence type="ECO:0000256" key="8">
    <source>
        <dbReference type="ARBA" id="ARBA00022989"/>
    </source>
</evidence>
<evidence type="ECO:0000256" key="6">
    <source>
        <dbReference type="ARBA" id="ARBA00022692"/>
    </source>
</evidence>
<dbReference type="GO" id="GO:0005886">
    <property type="term" value="C:plasma membrane"/>
    <property type="evidence" value="ECO:0007669"/>
    <property type="project" value="UniProtKB-SubCell"/>
</dbReference>
<evidence type="ECO:0000256" key="10">
    <source>
        <dbReference type="SAM" id="Phobius"/>
    </source>
</evidence>
<evidence type="ECO:0000256" key="5">
    <source>
        <dbReference type="ARBA" id="ARBA00022475"/>
    </source>
</evidence>
<dbReference type="GO" id="GO:0005923">
    <property type="term" value="C:bicellular tight junction"/>
    <property type="evidence" value="ECO:0007669"/>
    <property type="project" value="UniProtKB-SubCell"/>
</dbReference>
<keyword evidence="7" id="KW-0965">Cell junction</keyword>